<feature type="region of interest" description="Disordered" evidence="3">
    <location>
        <begin position="473"/>
        <end position="509"/>
    </location>
</feature>
<feature type="compositionally biased region" description="Basic and acidic residues" evidence="3">
    <location>
        <begin position="487"/>
        <end position="509"/>
    </location>
</feature>
<keyword evidence="2" id="KW-0175">Coiled coil</keyword>
<dbReference type="AlphaFoldDB" id="A0A1N7J143"/>
<dbReference type="PANTHER" id="PTHR32347">
    <property type="entry name" value="EFFLUX SYSTEM COMPONENT YKNX-RELATED"/>
    <property type="match status" value="1"/>
</dbReference>
<gene>
    <name evidence="6" type="ORF">SAMN05444817_103101</name>
</gene>
<comment type="subcellular location">
    <subcellularLocation>
        <location evidence="1">Cell envelope</location>
    </subcellularLocation>
</comment>
<feature type="compositionally biased region" description="Low complexity" evidence="3">
    <location>
        <begin position="345"/>
        <end position="354"/>
    </location>
</feature>
<dbReference type="InterPro" id="IPR058636">
    <property type="entry name" value="Beta-barrel_YknX"/>
</dbReference>
<dbReference type="OrthoDB" id="3268957at2"/>
<protein>
    <submittedName>
        <fullName evidence="6">HlyD family secretion protein</fullName>
    </submittedName>
</protein>
<dbReference type="STRING" id="1161099.SAMN05444817_103101"/>
<dbReference type="Pfam" id="PF25990">
    <property type="entry name" value="Beta-barrel_YknX"/>
    <property type="match status" value="1"/>
</dbReference>
<feature type="compositionally biased region" description="Low complexity" evidence="3">
    <location>
        <begin position="190"/>
        <end position="206"/>
    </location>
</feature>
<feature type="domain" description="YknX-like beta-barrel" evidence="5">
    <location>
        <begin position="296"/>
        <end position="396"/>
    </location>
</feature>
<feature type="region of interest" description="Disordered" evidence="3">
    <location>
        <begin position="155"/>
        <end position="251"/>
    </location>
</feature>
<sequence>MSAFRKTGASLAIASSLFFAAACGLGGNGGGNEDSSSIGAGEYDVVAKEEVVNSIIVDGSISPIRQAGISTTLQVPVEKIHVGVGDKVKQGQLLVTMDTSSIEQELDAQRQANEQLMSQGQGGEEPVQMTAASANVKRMVDDARKTIDDCIKQVLPGQAPAPKPAPAPEQKGPSREQIDRALTDAHEQGRAQGAQEAQAAFQQQAQMGGGGGAGMPGGMSEEEAMAQQQALAEQEAMAQGGGMPGGTGADTSMLEHQVQDREVTSPINGVVAKIEAEEGSPSGGALMTVADNSRYLIKTSVRESDIADVKEGNRVTFTTPVTGDREFEGKVRRVAPMADGGEDGGAAAAARAMQGSGGDGGSQDSKKDTGISFPVEIEVTGDTKGLRLGGSARVEIVTEEDRDHLSIPRDAVYDENKVLVLNRANQDAAEGTIEERTVKTGVKNDTDIAVTSGDLKEGDVVIAWPEDFRDRVGETVSITDENFDPSGKGDKDSESDKSDGAEKSDKSDK</sequence>
<dbReference type="Gene3D" id="2.40.50.100">
    <property type="match status" value="1"/>
</dbReference>
<dbReference type="Proteomes" id="UP000186292">
    <property type="component" value="Unassembled WGS sequence"/>
</dbReference>
<dbReference type="GO" id="GO:0030313">
    <property type="term" value="C:cell envelope"/>
    <property type="evidence" value="ECO:0007669"/>
    <property type="project" value="UniProtKB-SubCell"/>
</dbReference>
<accession>A0A1N7J143</accession>
<evidence type="ECO:0000256" key="4">
    <source>
        <dbReference type="SAM" id="SignalP"/>
    </source>
</evidence>
<feature type="chain" id="PRO_5039420842" evidence="4">
    <location>
        <begin position="22"/>
        <end position="509"/>
    </location>
</feature>
<dbReference type="SUPFAM" id="SSF51230">
    <property type="entry name" value="Single hybrid motif"/>
    <property type="match status" value="1"/>
</dbReference>
<dbReference type="EMBL" id="FTOF01000003">
    <property type="protein sequence ID" value="SIS43004.1"/>
    <property type="molecule type" value="Genomic_DNA"/>
</dbReference>
<evidence type="ECO:0000313" key="6">
    <source>
        <dbReference type="EMBL" id="SIS43004.1"/>
    </source>
</evidence>
<proteinExistence type="predicted"/>
<feature type="compositionally biased region" description="Gly residues" evidence="3">
    <location>
        <begin position="239"/>
        <end position="248"/>
    </location>
</feature>
<feature type="signal peptide" evidence="4">
    <location>
        <begin position="1"/>
        <end position="21"/>
    </location>
</feature>
<dbReference type="RefSeq" id="WP_076598729.1">
    <property type="nucleotide sequence ID" value="NZ_CP046976.1"/>
</dbReference>
<keyword evidence="4" id="KW-0732">Signal</keyword>
<dbReference type="PANTHER" id="PTHR32347:SF14">
    <property type="entry name" value="EFFLUX SYSTEM COMPONENT YKNX-RELATED"/>
    <property type="match status" value="1"/>
</dbReference>
<evidence type="ECO:0000313" key="7">
    <source>
        <dbReference type="Proteomes" id="UP000186292"/>
    </source>
</evidence>
<dbReference type="Gene3D" id="2.40.420.20">
    <property type="match status" value="1"/>
</dbReference>
<evidence type="ECO:0000256" key="2">
    <source>
        <dbReference type="ARBA" id="ARBA00023054"/>
    </source>
</evidence>
<feature type="compositionally biased region" description="Gly residues" evidence="3">
    <location>
        <begin position="207"/>
        <end position="217"/>
    </location>
</feature>
<feature type="compositionally biased region" description="Low complexity" evidence="3">
    <location>
        <begin position="225"/>
        <end position="238"/>
    </location>
</feature>
<dbReference type="InterPro" id="IPR050465">
    <property type="entry name" value="UPF0194_transport"/>
</dbReference>
<feature type="compositionally biased region" description="Basic and acidic residues" evidence="3">
    <location>
        <begin position="172"/>
        <end position="189"/>
    </location>
</feature>
<dbReference type="Gene3D" id="2.40.30.170">
    <property type="match status" value="1"/>
</dbReference>
<name>A0A1N7J143_9CORY</name>
<reference evidence="7" key="1">
    <citation type="submission" date="2017-01" db="EMBL/GenBank/DDBJ databases">
        <authorList>
            <person name="Varghese N."/>
            <person name="Submissions S."/>
        </authorList>
    </citation>
    <scope>NUCLEOTIDE SEQUENCE [LARGE SCALE GENOMIC DNA]</scope>
    <source>
        <strain evidence="7">DSM 44531</strain>
    </source>
</reference>
<evidence type="ECO:0000259" key="5">
    <source>
        <dbReference type="Pfam" id="PF25990"/>
    </source>
</evidence>
<keyword evidence="7" id="KW-1185">Reference proteome</keyword>
<dbReference type="PROSITE" id="PS51257">
    <property type="entry name" value="PROKAR_LIPOPROTEIN"/>
    <property type="match status" value="1"/>
</dbReference>
<dbReference type="InterPro" id="IPR011053">
    <property type="entry name" value="Single_hybrid_motif"/>
</dbReference>
<evidence type="ECO:0000256" key="1">
    <source>
        <dbReference type="ARBA" id="ARBA00004196"/>
    </source>
</evidence>
<organism evidence="6 7">
    <name type="scientific">Corynebacterium appendicis CIP 107643</name>
    <dbReference type="NCBI Taxonomy" id="1161099"/>
    <lineage>
        <taxon>Bacteria</taxon>
        <taxon>Bacillati</taxon>
        <taxon>Actinomycetota</taxon>
        <taxon>Actinomycetes</taxon>
        <taxon>Mycobacteriales</taxon>
        <taxon>Corynebacteriaceae</taxon>
        <taxon>Corynebacterium</taxon>
    </lineage>
</organism>
<evidence type="ECO:0000256" key="3">
    <source>
        <dbReference type="SAM" id="MobiDB-lite"/>
    </source>
</evidence>
<feature type="region of interest" description="Disordered" evidence="3">
    <location>
        <begin position="336"/>
        <end position="369"/>
    </location>
</feature>